<dbReference type="Proteomes" id="UP000677082">
    <property type="component" value="Unassembled WGS sequence"/>
</dbReference>
<protein>
    <submittedName>
        <fullName evidence="1">Uncharacterized protein</fullName>
    </submittedName>
</protein>
<sequence length="92" mass="9820">MFYLDVSFEETVRRHAGRAATAGFGEREMRDWYRRLDLLGVPGEQVIPEASALDDTVATILHAGGLSGAVPGTPCPTRCPHCAGTSVPPNVP</sequence>
<gene>
    <name evidence="1" type="ORF">Ato02nite_056500</name>
</gene>
<dbReference type="AlphaFoldDB" id="A0A919W2Q1"/>
<evidence type="ECO:0000313" key="1">
    <source>
        <dbReference type="EMBL" id="GIM93857.1"/>
    </source>
</evidence>
<reference evidence="1 2" key="1">
    <citation type="submission" date="2021-03" db="EMBL/GenBank/DDBJ databases">
        <title>Whole genome shotgun sequence of Actinoplanes toevensis NBRC 105298.</title>
        <authorList>
            <person name="Komaki H."/>
            <person name="Tamura T."/>
        </authorList>
    </citation>
    <scope>NUCLEOTIDE SEQUENCE [LARGE SCALE GENOMIC DNA]</scope>
    <source>
        <strain evidence="1 2">NBRC 105298</strain>
    </source>
</reference>
<keyword evidence="2" id="KW-1185">Reference proteome</keyword>
<proteinExistence type="predicted"/>
<comment type="caution">
    <text evidence="1">The sequence shown here is derived from an EMBL/GenBank/DDBJ whole genome shotgun (WGS) entry which is preliminary data.</text>
</comment>
<dbReference type="RefSeq" id="WP_213009654.1">
    <property type="nucleotide sequence ID" value="NZ_BOQN01000071.1"/>
</dbReference>
<dbReference type="EMBL" id="BOQN01000071">
    <property type="protein sequence ID" value="GIM93857.1"/>
    <property type="molecule type" value="Genomic_DNA"/>
</dbReference>
<name>A0A919W2Q1_9ACTN</name>
<accession>A0A919W2Q1</accession>
<organism evidence="1 2">
    <name type="scientific">Paractinoplanes toevensis</name>
    <dbReference type="NCBI Taxonomy" id="571911"/>
    <lineage>
        <taxon>Bacteria</taxon>
        <taxon>Bacillati</taxon>
        <taxon>Actinomycetota</taxon>
        <taxon>Actinomycetes</taxon>
        <taxon>Micromonosporales</taxon>
        <taxon>Micromonosporaceae</taxon>
        <taxon>Paractinoplanes</taxon>
    </lineage>
</organism>
<evidence type="ECO:0000313" key="2">
    <source>
        <dbReference type="Proteomes" id="UP000677082"/>
    </source>
</evidence>